<protein>
    <submittedName>
        <fullName evidence="1">Uncharacterized protein</fullName>
    </submittedName>
</protein>
<accession>A0A2U8WFX1</accession>
<keyword evidence="2" id="KW-1185">Reference proteome</keyword>
<dbReference type="Proteomes" id="UP000245444">
    <property type="component" value="Chromosome"/>
</dbReference>
<dbReference type="KEGG" id="mtea:DK419_00200"/>
<evidence type="ECO:0000313" key="1">
    <source>
        <dbReference type="EMBL" id="AWN44939.1"/>
    </source>
</evidence>
<organism evidence="1 2">
    <name type="scientific">Methylobacterium terrae</name>
    <dbReference type="NCBI Taxonomy" id="2202827"/>
    <lineage>
        <taxon>Bacteria</taxon>
        <taxon>Pseudomonadati</taxon>
        <taxon>Pseudomonadota</taxon>
        <taxon>Alphaproteobacteria</taxon>
        <taxon>Hyphomicrobiales</taxon>
        <taxon>Methylobacteriaceae</taxon>
        <taxon>Methylobacterium</taxon>
    </lineage>
</organism>
<reference evidence="1 2" key="1">
    <citation type="submission" date="2018-05" db="EMBL/GenBank/DDBJ databases">
        <title>Complete Genome Sequence of Methylobacterium sp. 17Sr1-28.</title>
        <authorList>
            <person name="Srinivasan S."/>
        </authorList>
    </citation>
    <scope>NUCLEOTIDE SEQUENCE [LARGE SCALE GENOMIC DNA]</scope>
    <source>
        <strain evidence="1 2">17Sr1-28</strain>
    </source>
</reference>
<name>A0A2U8WFX1_9HYPH</name>
<evidence type="ECO:0000313" key="2">
    <source>
        <dbReference type="Proteomes" id="UP000245444"/>
    </source>
</evidence>
<dbReference type="EMBL" id="CP029553">
    <property type="protein sequence ID" value="AWN44939.1"/>
    <property type="molecule type" value="Genomic_DNA"/>
</dbReference>
<gene>
    <name evidence="1" type="ORF">DK419_00200</name>
</gene>
<proteinExistence type="predicted"/>
<sequence length="126" mass="14502">MNEMQENNKFISAVNMYCLENRKNAASRQDIEKAKAALLDTSASADISMAEFEEKDTIAKDLICSAQRKQNEAVKIFDKTRSIFAGHAPEQWKDARNQADDIERLLSYRRRLLYIQGLIKDKSIRC</sequence>
<dbReference type="AlphaFoldDB" id="A0A2U8WFX1"/>